<dbReference type="GO" id="GO:0005524">
    <property type="term" value="F:ATP binding"/>
    <property type="evidence" value="ECO:0007669"/>
    <property type="project" value="UniProtKB-KW"/>
</dbReference>
<dbReference type="SUPFAM" id="SSF55781">
    <property type="entry name" value="GAF domain-like"/>
    <property type="match status" value="2"/>
</dbReference>
<dbReference type="CDD" id="cd00130">
    <property type="entry name" value="PAS"/>
    <property type="match status" value="1"/>
</dbReference>
<dbReference type="EC" id="2.7.13.3" evidence="2"/>
<dbReference type="InterPro" id="IPR001610">
    <property type="entry name" value="PAC"/>
</dbReference>
<protein>
    <recommendedName>
        <fullName evidence="2">histidine kinase</fullName>
        <ecNumber evidence="2">2.7.13.3</ecNumber>
    </recommendedName>
</protein>
<name>A0A838LBY6_9SPHN</name>
<keyword evidence="5" id="KW-0716">Sensory transduction</keyword>
<dbReference type="InterPro" id="IPR036890">
    <property type="entry name" value="HATPase_C_sf"/>
</dbReference>
<keyword evidence="17" id="KW-1185">Reference proteome</keyword>
<evidence type="ECO:0000256" key="6">
    <source>
        <dbReference type="ARBA" id="ARBA00022630"/>
    </source>
</evidence>
<dbReference type="Pfam" id="PF01590">
    <property type="entry name" value="GAF"/>
    <property type="match status" value="2"/>
</dbReference>
<dbReference type="AlphaFoldDB" id="A0A838LBY6"/>
<dbReference type="GO" id="GO:0004673">
    <property type="term" value="F:protein histidine kinase activity"/>
    <property type="evidence" value="ECO:0007669"/>
    <property type="project" value="UniProtKB-EC"/>
</dbReference>
<evidence type="ECO:0000256" key="14">
    <source>
        <dbReference type="SAM" id="MobiDB-lite"/>
    </source>
</evidence>
<keyword evidence="13" id="KW-0675">Receptor</keyword>
<reference evidence="16 17" key="1">
    <citation type="submission" date="2020-07" db="EMBL/GenBank/DDBJ databases">
        <authorList>
            <person name="Sun Q."/>
        </authorList>
    </citation>
    <scope>NUCLEOTIDE SEQUENCE [LARGE SCALE GENOMIC DNA]</scope>
    <source>
        <strain evidence="16 17">CGMCC 1.13654</strain>
    </source>
</reference>
<evidence type="ECO:0000256" key="8">
    <source>
        <dbReference type="ARBA" id="ARBA00022679"/>
    </source>
</evidence>
<dbReference type="InterPro" id="IPR000700">
    <property type="entry name" value="PAS-assoc_C"/>
</dbReference>
<evidence type="ECO:0000256" key="5">
    <source>
        <dbReference type="ARBA" id="ARBA00022606"/>
    </source>
</evidence>
<dbReference type="Pfam" id="PF08447">
    <property type="entry name" value="PAS_3"/>
    <property type="match status" value="1"/>
</dbReference>
<feature type="domain" description="PAC" evidence="15">
    <location>
        <begin position="265"/>
        <end position="317"/>
    </location>
</feature>
<dbReference type="PANTHER" id="PTHR43102">
    <property type="entry name" value="SLR1143 PROTEIN"/>
    <property type="match status" value="1"/>
</dbReference>
<keyword evidence="11" id="KW-0067">ATP-binding</keyword>
<keyword evidence="12" id="KW-0157">Chromophore</keyword>
<keyword evidence="6" id="KW-0285">Flavoprotein</keyword>
<evidence type="ECO:0000256" key="13">
    <source>
        <dbReference type="ARBA" id="ARBA00023170"/>
    </source>
</evidence>
<dbReference type="InterPro" id="IPR011102">
    <property type="entry name" value="Sig_transdc_His_kinase_HWE"/>
</dbReference>
<comment type="caution">
    <text evidence="16">The sequence shown here is derived from an EMBL/GenBank/DDBJ whole genome shotgun (WGS) entry which is preliminary data.</text>
</comment>
<evidence type="ECO:0000256" key="9">
    <source>
        <dbReference type="ARBA" id="ARBA00022741"/>
    </source>
</evidence>
<dbReference type="NCBIfam" id="TIGR00229">
    <property type="entry name" value="sensory_box"/>
    <property type="match status" value="1"/>
</dbReference>
<keyword evidence="9" id="KW-0547">Nucleotide-binding</keyword>
<dbReference type="InterPro" id="IPR035965">
    <property type="entry name" value="PAS-like_dom_sf"/>
</dbReference>
<evidence type="ECO:0000256" key="3">
    <source>
        <dbReference type="ARBA" id="ARBA00022543"/>
    </source>
</evidence>
<dbReference type="SMART" id="SM00911">
    <property type="entry name" value="HWE_HK"/>
    <property type="match status" value="1"/>
</dbReference>
<dbReference type="SMART" id="SM00065">
    <property type="entry name" value="GAF"/>
    <property type="match status" value="2"/>
</dbReference>
<dbReference type="Pfam" id="PF07536">
    <property type="entry name" value="HWE_HK"/>
    <property type="match status" value="1"/>
</dbReference>
<dbReference type="Gene3D" id="3.30.450.40">
    <property type="match status" value="2"/>
</dbReference>
<evidence type="ECO:0000256" key="2">
    <source>
        <dbReference type="ARBA" id="ARBA00012438"/>
    </source>
</evidence>
<keyword evidence="3" id="KW-0600">Photoreceptor protein</keyword>
<evidence type="ECO:0000256" key="4">
    <source>
        <dbReference type="ARBA" id="ARBA00022553"/>
    </source>
</evidence>
<feature type="compositionally biased region" description="Basic and acidic residues" evidence="14">
    <location>
        <begin position="182"/>
        <end position="196"/>
    </location>
</feature>
<dbReference type="InterPro" id="IPR003018">
    <property type="entry name" value="GAF"/>
</dbReference>
<proteinExistence type="predicted"/>
<evidence type="ECO:0000256" key="1">
    <source>
        <dbReference type="ARBA" id="ARBA00000085"/>
    </source>
</evidence>
<keyword evidence="8" id="KW-0808">Transferase</keyword>
<keyword evidence="4" id="KW-0597">Phosphoprotein</keyword>
<evidence type="ECO:0000313" key="16">
    <source>
        <dbReference type="EMBL" id="MBA2936537.1"/>
    </source>
</evidence>
<organism evidence="16 17">
    <name type="scientific">Sphingomonas chungangi</name>
    <dbReference type="NCBI Taxonomy" id="2683589"/>
    <lineage>
        <taxon>Bacteria</taxon>
        <taxon>Pseudomonadati</taxon>
        <taxon>Pseudomonadota</taxon>
        <taxon>Alphaproteobacteria</taxon>
        <taxon>Sphingomonadales</taxon>
        <taxon>Sphingomonadaceae</taxon>
        <taxon>Sphingomonas</taxon>
    </lineage>
</organism>
<evidence type="ECO:0000256" key="7">
    <source>
        <dbReference type="ARBA" id="ARBA00022643"/>
    </source>
</evidence>
<dbReference type="Gene3D" id="3.30.565.10">
    <property type="entry name" value="Histidine kinase-like ATPase, C-terminal domain"/>
    <property type="match status" value="1"/>
</dbReference>
<dbReference type="Gene3D" id="3.30.450.20">
    <property type="entry name" value="PAS domain"/>
    <property type="match status" value="1"/>
</dbReference>
<dbReference type="InterPro" id="IPR029016">
    <property type="entry name" value="GAF-like_dom_sf"/>
</dbReference>
<gene>
    <name evidence="16" type="ORF">HZF05_20845</name>
</gene>
<comment type="catalytic activity">
    <reaction evidence="1">
        <text>ATP + protein L-histidine = ADP + protein N-phospho-L-histidine.</text>
        <dbReference type="EC" id="2.7.13.3"/>
    </reaction>
</comment>
<sequence length="671" mass="72420">MADPRLLALQSYGILDTPPEKAFDDIVEAASAFCAVPIALVSLVDSERQWFKACLGLNVSETPVDQAVCAIAIRQAEPLVIPDLALDPRTAANPLVTNDPRIRFYAGAQLVTRDGHALGTLCVIDTVPRPEGLTDAQLRGLVSLARQVTHLIEMRQAVEERDASIVTYLRLGDEASARALESEEARNLAEERDERSTAAQEAGRIGTFELDVATDIAVVSPQFCRIFGLPVSPTYSFEEIEANMVADETPGHSVRRNRSDGSAAPDVEYRIRRASDGQIRWIARRASFVRENGRVVKMFGTVHDVTERRQDAQRVSALLELGDRLRDAENIADTIALASAILGREIDADRVGYATIDQAAGTFAIARDWTAPGVPSLVGTHALAGFAHTLARLASDVTMSIANVPAADWLGDDRNSYASFGAKALINVPLVVREDLKGVLFVHAGQSRAWTSGEIGFAHGVADRTYATIAQLEAEEQRNVLNLELSHRMKNMLAMVQAIAAQTLKGVDDRDAVEALDQRLMALSSAHDVLLQDHWSAAWVGGVVERVLTAIGVADRIRAQGPAVSFGPRAALALSLLLHELSTNAVKYGSLSVEGGLVALDWRVDGVGTDAMFRMDWREVGGPGATEPSRKGFGSRLIRMGLLGTGGTTTRYLPSGFEAHFSVPLDRANAE</sequence>
<dbReference type="InterPro" id="IPR000014">
    <property type="entry name" value="PAS"/>
</dbReference>
<dbReference type="GO" id="GO:0009881">
    <property type="term" value="F:photoreceptor activity"/>
    <property type="evidence" value="ECO:0007669"/>
    <property type="project" value="UniProtKB-KW"/>
</dbReference>
<evidence type="ECO:0000256" key="11">
    <source>
        <dbReference type="ARBA" id="ARBA00022840"/>
    </source>
</evidence>
<keyword evidence="10" id="KW-0418">Kinase</keyword>
<dbReference type="EMBL" id="JACEIB010000027">
    <property type="protein sequence ID" value="MBA2936537.1"/>
    <property type="molecule type" value="Genomic_DNA"/>
</dbReference>
<dbReference type="SUPFAM" id="SSF55785">
    <property type="entry name" value="PYP-like sensor domain (PAS domain)"/>
    <property type="match status" value="1"/>
</dbReference>
<dbReference type="RefSeq" id="WP_160364376.1">
    <property type="nucleotide sequence ID" value="NZ_JACEIB010000027.1"/>
</dbReference>
<accession>A0A838LBY6</accession>
<dbReference type="PANTHER" id="PTHR43102:SF2">
    <property type="entry name" value="GAF DOMAIN-CONTAINING PROTEIN"/>
    <property type="match status" value="1"/>
</dbReference>
<evidence type="ECO:0000313" key="17">
    <source>
        <dbReference type="Proteomes" id="UP000570166"/>
    </source>
</evidence>
<evidence type="ECO:0000259" key="15">
    <source>
        <dbReference type="PROSITE" id="PS50113"/>
    </source>
</evidence>
<dbReference type="Proteomes" id="UP000570166">
    <property type="component" value="Unassembled WGS sequence"/>
</dbReference>
<keyword evidence="7" id="KW-0288">FMN</keyword>
<dbReference type="PROSITE" id="PS50113">
    <property type="entry name" value="PAC"/>
    <property type="match status" value="1"/>
</dbReference>
<evidence type="ECO:0000256" key="12">
    <source>
        <dbReference type="ARBA" id="ARBA00022991"/>
    </source>
</evidence>
<evidence type="ECO:0000256" key="10">
    <source>
        <dbReference type="ARBA" id="ARBA00022777"/>
    </source>
</evidence>
<feature type="region of interest" description="Disordered" evidence="14">
    <location>
        <begin position="182"/>
        <end position="201"/>
    </location>
</feature>
<dbReference type="InterPro" id="IPR013655">
    <property type="entry name" value="PAS_fold_3"/>
</dbReference>
<dbReference type="SMART" id="SM00086">
    <property type="entry name" value="PAC"/>
    <property type="match status" value="1"/>
</dbReference>
<dbReference type="Gene3D" id="2.10.70.100">
    <property type="match status" value="1"/>
</dbReference>